<reference evidence="2" key="1">
    <citation type="submission" date="2019-08" db="EMBL/GenBank/DDBJ databases">
        <authorList>
            <person name="Kucharzyk K."/>
            <person name="Murdoch R.W."/>
            <person name="Higgins S."/>
            <person name="Loffler F."/>
        </authorList>
    </citation>
    <scope>NUCLEOTIDE SEQUENCE</scope>
</reference>
<dbReference type="AlphaFoldDB" id="A0A644VRH6"/>
<proteinExistence type="predicted"/>
<sequence length="32" mass="3539">MNNITMVWLGIMAVIGIVMVVMKMKSNAKDEA</sequence>
<keyword evidence="1" id="KW-0812">Transmembrane</keyword>
<evidence type="ECO:0000313" key="2">
    <source>
        <dbReference type="EMBL" id="MPL93877.1"/>
    </source>
</evidence>
<evidence type="ECO:0000256" key="1">
    <source>
        <dbReference type="SAM" id="Phobius"/>
    </source>
</evidence>
<keyword evidence="1" id="KW-0472">Membrane</keyword>
<dbReference type="EMBL" id="VSSQ01000407">
    <property type="protein sequence ID" value="MPL93877.1"/>
    <property type="molecule type" value="Genomic_DNA"/>
</dbReference>
<organism evidence="2">
    <name type="scientific">bioreactor metagenome</name>
    <dbReference type="NCBI Taxonomy" id="1076179"/>
    <lineage>
        <taxon>unclassified sequences</taxon>
        <taxon>metagenomes</taxon>
        <taxon>ecological metagenomes</taxon>
    </lineage>
</organism>
<name>A0A644VRH6_9ZZZZ</name>
<protein>
    <submittedName>
        <fullName evidence="2">Uncharacterized protein</fullName>
    </submittedName>
</protein>
<accession>A0A644VRH6</accession>
<comment type="caution">
    <text evidence="2">The sequence shown here is derived from an EMBL/GenBank/DDBJ whole genome shotgun (WGS) entry which is preliminary data.</text>
</comment>
<keyword evidence="1" id="KW-1133">Transmembrane helix</keyword>
<gene>
    <name evidence="2" type="ORF">SDC9_40025</name>
</gene>
<feature type="transmembrane region" description="Helical" evidence="1">
    <location>
        <begin position="6"/>
        <end position="22"/>
    </location>
</feature>